<dbReference type="PRINTS" id="PR00742">
    <property type="entry name" value="GLHYDRLASE35"/>
</dbReference>
<keyword evidence="3" id="KW-0732">Signal</keyword>
<proteinExistence type="inferred from homology"/>
<protein>
    <submittedName>
        <fullName evidence="5">Beta-galactosidase</fullName>
    </submittedName>
</protein>
<accession>A0A7D4PUA1</accession>
<dbReference type="InterPro" id="IPR001944">
    <property type="entry name" value="Glycoside_Hdrlase_35"/>
</dbReference>
<dbReference type="RefSeq" id="WP_173414870.1">
    <property type="nucleotide sequence ID" value="NZ_CP054139.1"/>
</dbReference>
<feature type="domain" description="Glycoside hydrolase 35 catalytic" evidence="4">
    <location>
        <begin position="69"/>
        <end position="421"/>
    </location>
</feature>
<comment type="similarity">
    <text evidence="1 2">Belongs to the glycosyl hydrolase 35 family.</text>
</comment>
<dbReference type="InterPro" id="IPR031330">
    <property type="entry name" value="Gly_Hdrlase_35_cat"/>
</dbReference>
<evidence type="ECO:0000256" key="1">
    <source>
        <dbReference type="ARBA" id="ARBA00009809"/>
    </source>
</evidence>
<dbReference type="EMBL" id="CP054139">
    <property type="protein sequence ID" value="QKJ30183.1"/>
    <property type="molecule type" value="Genomic_DNA"/>
</dbReference>
<dbReference type="GO" id="GO:0004553">
    <property type="term" value="F:hydrolase activity, hydrolyzing O-glycosyl compounds"/>
    <property type="evidence" value="ECO:0007669"/>
    <property type="project" value="InterPro"/>
</dbReference>
<dbReference type="Gene3D" id="3.20.20.80">
    <property type="entry name" value="Glycosidases"/>
    <property type="match status" value="1"/>
</dbReference>
<dbReference type="Proteomes" id="UP000505355">
    <property type="component" value="Chromosome"/>
</dbReference>
<dbReference type="PANTHER" id="PTHR23421">
    <property type="entry name" value="BETA-GALACTOSIDASE RELATED"/>
    <property type="match status" value="1"/>
</dbReference>
<name>A0A7D4PUA1_9SPHI</name>
<dbReference type="SUPFAM" id="SSF51445">
    <property type="entry name" value="(Trans)glycosidases"/>
    <property type="match status" value="1"/>
</dbReference>
<sequence>MPAYLKHISLLAAFAGWFGVSSYAQSVEEHTVALGKYPAYVENNHFKQGTNVDPKGQKFDLNNWYLRRGGKPVLPIMGEFHYSRYPRAEWEQALLQMKAAGIQVIALYNFWNHHEEEEGHFRFDDNRDVRYFLQLCAKHGLQAVVRVGPWAHGEARNGGYPDWYVKKRLKSGTDRASTNGNIQPEVVTWYTELAKQFKGLYYKDGGPIIGLQVDNEVRSTSPQSAGYQYMAALKKLAVSLGMDVPFYVVTGWPGPIVPEDDVLPLWGGYAEAPWTQNTKELPPNNLYTFITDRRDKNIGNDINKPVAEEASQPIYRHPFLTVEMGPGIQITYLRRPIIKPADVMGMLYTRLGTGANMLGYYVFHGTQHPLSWDGSYPTQESKTGIYPYPNDYPLISYDFQAPLNEWGYPRESYHDLKLLHQFISSYTEKLAPMFSTIPADNPSKPDDMQTLRYAVRNKGNSGFVFFNNYTRHANMAAHQAAFIIKTAGETIRIPEKGGINISDGDYGALPFNDNAGGLLIKYATVHPSAVLGNSYFYYPIGNIKPEFKLDNKTIAQITFASGKAVKDGGFTYLTDIKPGKNCVASITTKSGKKVKLIILTKEEAKNSYTFDIKGIKTLLIADKQAFYDEVKDSLTIRSVGNEKFSFYTYPAIRVKNKDVHAATTTGIFNRYDVALKSAARVDVPFKQVSDDKRMNQYASAIGQTPLKPAYGVNYLDTLPYKAYELSLPKRLPANVYDVLIFINYQANTAAIYANGKIIADDYYGLGAMPFSLRREQQHLAGDKFMLQLTPMIGKTNIYFEPGTDTNFKDNSHAVLNGITTTPVYQVVF</sequence>
<evidence type="ECO:0000313" key="6">
    <source>
        <dbReference type="Proteomes" id="UP000505355"/>
    </source>
</evidence>
<dbReference type="AlphaFoldDB" id="A0A7D4PUA1"/>
<feature type="signal peptide" evidence="3">
    <location>
        <begin position="1"/>
        <end position="26"/>
    </location>
</feature>
<evidence type="ECO:0000256" key="3">
    <source>
        <dbReference type="SAM" id="SignalP"/>
    </source>
</evidence>
<reference evidence="5 6" key="1">
    <citation type="submission" date="2020-05" db="EMBL/GenBank/DDBJ databases">
        <title>Mucilaginibacter mali sp. nov.</title>
        <authorList>
            <person name="Kim H.S."/>
            <person name="Lee K.C."/>
            <person name="Suh M.K."/>
            <person name="Kim J.-S."/>
            <person name="Han K.-I."/>
            <person name="Eom M.K."/>
            <person name="Shin Y.K."/>
            <person name="Lee J.-S."/>
        </authorList>
    </citation>
    <scope>NUCLEOTIDE SEQUENCE [LARGE SCALE GENOMIC DNA]</scope>
    <source>
        <strain evidence="5 6">G2-14</strain>
    </source>
</reference>
<evidence type="ECO:0000256" key="2">
    <source>
        <dbReference type="RuleBase" id="RU003679"/>
    </source>
</evidence>
<evidence type="ECO:0000313" key="5">
    <source>
        <dbReference type="EMBL" id="QKJ30183.1"/>
    </source>
</evidence>
<feature type="chain" id="PRO_5028943291" evidence="3">
    <location>
        <begin position="27"/>
        <end position="828"/>
    </location>
</feature>
<evidence type="ECO:0000259" key="4">
    <source>
        <dbReference type="Pfam" id="PF01301"/>
    </source>
</evidence>
<dbReference type="Pfam" id="PF01301">
    <property type="entry name" value="Glyco_hydro_35"/>
    <property type="match status" value="1"/>
</dbReference>
<dbReference type="KEGG" id="mmab:HQ865_10550"/>
<organism evidence="5 6">
    <name type="scientific">Mucilaginibacter mali</name>
    <dbReference type="NCBI Taxonomy" id="2740462"/>
    <lineage>
        <taxon>Bacteria</taxon>
        <taxon>Pseudomonadati</taxon>
        <taxon>Bacteroidota</taxon>
        <taxon>Sphingobacteriia</taxon>
        <taxon>Sphingobacteriales</taxon>
        <taxon>Sphingobacteriaceae</taxon>
        <taxon>Mucilaginibacter</taxon>
    </lineage>
</organism>
<gene>
    <name evidence="5" type="ORF">HQ865_10550</name>
</gene>
<keyword evidence="6" id="KW-1185">Reference proteome</keyword>
<dbReference type="InterPro" id="IPR017853">
    <property type="entry name" value="GH"/>
</dbReference>
<dbReference type="GO" id="GO:0005975">
    <property type="term" value="P:carbohydrate metabolic process"/>
    <property type="evidence" value="ECO:0007669"/>
    <property type="project" value="InterPro"/>
</dbReference>